<evidence type="ECO:0000259" key="8">
    <source>
        <dbReference type="Pfam" id="PF02384"/>
    </source>
</evidence>
<sequence length="479" mass="53293">MRKDPGLNGDADRIPQLSWMLFLKSLDDHEVRRELVEDDYVPLLDAPYRWRDWAGPSAGTPRTGDALVTFVNGNLIPHLAGVADTGAQGGERDVIGQVFADVHNRMLSGYLLAELAEEIDRVNFNSSDDLHTMALVYESMLKEMRDSAGDAGEFYTPRPVVRFMVDMVDPQVGETVMDPATGTGGFLVEAHEHVARQTTTVAERERTHGTLRGFEKKPQPFLLCQMNLLLHGAHGPDVVRGNSLLAPLREQRDDGVDVVLTNPPFGGEEEAEVAKGFPAGMQTAETSWLFLQAVMARIARKRGRAAVVVPNSTLFDKGVGGRIKKKLLEEFDLHTVVRLPNGVFEPYTAIPSNLLFFEAGRPTTDVWFYELPLPEGRKKYTKTKPLRYEEFADLAAWWGESGPGAERRKARVEDAHAWKVPVGEIVERGYDLDLRNPHVGDALENRPVAEILDELVEVEEQILDLLRGLRAEVSAEAGR</sequence>
<keyword evidence="5" id="KW-0949">S-adenosyl-L-methionine</keyword>
<dbReference type="InterPro" id="IPR038333">
    <property type="entry name" value="T1MK-like_N_sf"/>
</dbReference>
<keyword evidence="3" id="KW-0489">Methyltransferase</keyword>
<dbReference type="InterPro" id="IPR029063">
    <property type="entry name" value="SAM-dependent_MTases_sf"/>
</dbReference>
<evidence type="ECO:0000256" key="5">
    <source>
        <dbReference type="ARBA" id="ARBA00022691"/>
    </source>
</evidence>
<evidence type="ECO:0000256" key="4">
    <source>
        <dbReference type="ARBA" id="ARBA00022679"/>
    </source>
</evidence>
<keyword evidence="4" id="KW-0808">Transferase</keyword>
<dbReference type="SUPFAM" id="SSF53335">
    <property type="entry name" value="S-adenosyl-L-methionine-dependent methyltransferases"/>
    <property type="match status" value="1"/>
</dbReference>
<evidence type="ECO:0000256" key="7">
    <source>
        <dbReference type="ARBA" id="ARBA00047942"/>
    </source>
</evidence>
<reference evidence="9 10" key="1">
    <citation type="submission" date="2019-06" db="EMBL/GenBank/DDBJ databases">
        <title>Whole genome shotgun sequence of Cellulosimicrobium cellulans NBRC 15516.</title>
        <authorList>
            <person name="Hosoyama A."/>
            <person name="Uohara A."/>
            <person name="Ohji S."/>
            <person name="Ichikawa N."/>
        </authorList>
    </citation>
    <scope>NUCLEOTIDE SEQUENCE [LARGE SCALE GENOMIC DNA]</scope>
    <source>
        <strain evidence="9 10">NBRC 15516</strain>
    </source>
</reference>
<dbReference type="Gene3D" id="3.40.50.150">
    <property type="entry name" value="Vaccinia Virus protein VP39"/>
    <property type="match status" value="1"/>
</dbReference>
<evidence type="ECO:0000313" key="9">
    <source>
        <dbReference type="EMBL" id="GED08932.1"/>
    </source>
</evidence>
<dbReference type="Proteomes" id="UP000316659">
    <property type="component" value="Unassembled WGS sequence"/>
</dbReference>
<evidence type="ECO:0000256" key="6">
    <source>
        <dbReference type="ARBA" id="ARBA00022747"/>
    </source>
</evidence>
<organism evidence="9 10">
    <name type="scientific">Cellulosimicrobium cellulans</name>
    <name type="common">Arthrobacter luteus</name>
    <dbReference type="NCBI Taxonomy" id="1710"/>
    <lineage>
        <taxon>Bacteria</taxon>
        <taxon>Bacillati</taxon>
        <taxon>Actinomycetota</taxon>
        <taxon>Actinomycetes</taxon>
        <taxon>Micrococcales</taxon>
        <taxon>Promicromonosporaceae</taxon>
        <taxon>Cellulosimicrobium</taxon>
    </lineage>
</organism>
<dbReference type="PANTHER" id="PTHR42933:SF4">
    <property type="entry name" value="TYPE I RESTRICTION ENZYME ECOKI METHYLASE SUBUNIT"/>
    <property type="match status" value="1"/>
</dbReference>
<feature type="domain" description="DNA methylase adenine-specific" evidence="8">
    <location>
        <begin position="131"/>
        <end position="437"/>
    </location>
</feature>
<dbReference type="GO" id="GO:0009307">
    <property type="term" value="P:DNA restriction-modification system"/>
    <property type="evidence" value="ECO:0007669"/>
    <property type="project" value="UniProtKB-KW"/>
</dbReference>
<evidence type="ECO:0000256" key="3">
    <source>
        <dbReference type="ARBA" id="ARBA00022603"/>
    </source>
</evidence>
<dbReference type="PANTHER" id="PTHR42933">
    <property type="entry name" value="SLR6095 PROTEIN"/>
    <property type="match status" value="1"/>
</dbReference>
<evidence type="ECO:0000256" key="2">
    <source>
        <dbReference type="ARBA" id="ARBA00011900"/>
    </source>
</evidence>
<dbReference type="AlphaFoldDB" id="A0A4Y4DU92"/>
<evidence type="ECO:0000256" key="1">
    <source>
        <dbReference type="ARBA" id="ARBA00006594"/>
    </source>
</evidence>
<dbReference type="GO" id="GO:0003677">
    <property type="term" value="F:DNA binding"/>
    <property type="evidence" value="ECO:0007669"/>
    <property type="project" value="InterPro"/>
</dbReference>
<comment type="caution">
    <text evidence="9">The sequence shown here is derived from an EMBL/GenBank/DDBJ whole genome shotgun (WGS) entry which is preliminary data.</text>
</comment>
<dbReference type="EC" id="2.1.1.72" evidence="2"/>
<dbReference type="EMBL" id="BJNZ01000004">
    <property type="protein sequence ID" value="GED08932.1"/>
    <property type="molecule type" value="Genomic_DNA"/>
</dbReference>
<evidence type="ECO:0000313" key="10">
    <source>
        <dbReference type="Proteomes" id="UP000316659"/>
    </source>
</evidence>
<keyword evidence="6" id="KW-0680">Restriction system</keyword>
<dbReference type="PROSITE" id="PS00092">
    <property type="entry name" value="N6_MTASE"/>
    <property type="match status" value="1"/>
</dbReference>
<dbReference type="GO" id="GO:0009007">
    <property type="term" value="F:site-specific DNA-methyltransferase (adenine-specific) activity"/>
    <property type="evidence" value="ECO:0007669"/>
    <property type="project" value="UniProtKB-EC"/>
</dbReference>
<protein>
    <recommendedName>
        <fullName evidence="2">site-specific DNA-methyltransferase (adenine-specific)</fullName>
        <ecNumber evidence="2">2.1.1.72</ecNumber>
    </recommendedName>
</protein>
<proteinExistence type="inferred from homology"/>
<dbReference type="GO" id="GO:0008170">
    <property type="term" value="F:N-methyltransferase activity"/>
    <property type="evidence" value="ECO:0007669"/>
    <property type="project" value="InterPro"/>
</dbReference>
<dbReference type="InterPro" id="IPR002052">
    <property type="entry name" value="DNA_methylase_N6_adenine_CS"/>
</dbReference>
<accession>A0A4Y4DU92</accession>
<comment type="similarity">
    <text evidence="1">Belongs to the N(4)/N(6)-methyltransferase family.</text>
</comment>
<dbReference type="Pfam" id="PF02384">
    <property type="entry name" value="N6_Mtase"/>
    <property type="match status" value="1"/>
</dbReference>
<dbReference type="Gene3D" id="1.20.1260.30">
    <property type="match status" value="1"/>
</dbReference>
<dbReference type="PRINTS" id="PR00507">
    <property type="entry name" value="N12N6MTFRASE"/>
</dbReference>
<dbReference type="InterPro" id="IPR003356">
    <property type="entry name" value="DNA_methylase_A-5"/>
</dbReference>
<comment type="catalytic activity">
    <reaction evidence="7">
        <text>a 2'-deoxyadenosine in DNA + S-adenosyl-L-methionine = an N(6)-methyl-2'-deoxyadenosine in DNA + S-adenosyl-L-homocysteine + H(+)</text>
        <dbReference type="Rhea" id="RHEA:15197"/>
        <dbReference type="Rhea" id="RHEA-COMP:12418"/>
        <dbReference type="Rhea" id="RHEA-COMP:12419"/>
        <dbReference type="ChEBI" id="CHEBI:15378"/>
        <dbReference type="ChEBI" id="CHEBI:57856"/>
        <dbReference type="ChEBI" id="CHEBI:59789"/>
        <dbReference type="ChEBI" id="CHEBI:90615"/>
        <dbReference type="ChEBI" id="CHEBI:90616"/>
        <dbReference type="EC" id="2.1.1.72"/>
    </reaction>
</comment>
<dbReference type="InterPro" id="IPR051537">
    <property type="entry name" value="DNA_Adenine_Mtase"/>
</dbReference>
<dbReference type="GO" id="GO:0032259">
    <property type="term" value="P:methylation"/>
    <property type="evidence" value="ECO:0007669"/>
    <property type="project" value="UniProtKB-KW"/>
</dbReference>
<gene>
    <name evidence="9" type="ORF">CCE02nite_09310</name>
</gene>
<name>A0A4Y4DU92_CELCE</name>